<dbReference type="Pfam" id="PF04290">
    <property type="entry name" value="DctQ"/>
    <property type="match status" value="1"/>
</dbReference>
<dbReference type="Proteomes" id="UP000186904">
    <property type="component" value="Unassembled WGS sequence"/>
</dbReference>
<evidence type="ECO:0000256" key="9">
    <source>
        <dbReference type="RuleBase" id="RU369079"/>
    </source>
</evidence>
<organism evidence="12 14">
    <name type="scientific">Halopseudomonas bauzanensis</name>
    <dbReference type="NCBI Taxonomy" id="653930"/>
    <lineage>
        <taxon>Bacteria</taxon>
        <taxon>Pseudomonadati</taxon>
        <taxon>Pseudomonadota</taxon>
        <taxon>Gammaproteobacteria</taxon>
        <taxon>Pseudomonadales</taxon>
        <taxon>Pseudomonadaceae</taxon>
        <taxon>Halopseudomonas</taxon>
    </lineage>
</organism>
<dbReference type="GO" id="GO:0022857">
    <property type="term" value="F:transmembrane transporter activity"/>
    <property type="evidence" value="ECO:0007669"/>
    <property type="project" value="UniProtKB-UniRule"/>
</dbReference>
<dbReference type="OrthoDB" id="9791324at2"/>
<dbReference type="InterPro" id="IPR007387">
    <property type="entry name" value="TRAP_DctQ"/>
</dbReference>
<dbReference type="GO" id="GO:0005886">
    <property type="term" value="C:plasma membrane"/>
    <property type="evidence" value="ECO:0007669"/>
    <property type="project" value="UniProtKB-SubCell"/>
</dbReference>
<evidence type="ECO:0000259" key="10">
    <source>
        <dbReference type="Pfam" id="PF04290"/>
    </source>
</evidence>
<keyword evidence="7 9" id="KW-0472">Membrane</keyword>
<dbReference type="PANTHER" id="PTHR35011">
    <property type="entry name" value="2,3-DIKETO-L-GULONATE TRAP TRANSPORTER SMALL PERMEASE PROTEIN YIAM"/>
    <property type="match status" value="1"/>
</dbReference>
<feature type="transmembrane region" description="Helical" evidence="9">
    <location>
        <begin position="153"/>
        <end position="176"/>
    </location>
</feature>
<feature type="transmembrane region" description="Helical" evidence="9">
    <location>
        <begin position="114"/>
        <end position="133"/>
    </location>
</feature>
<evidence type="ECO:0000313" key="15">
    <source>
        <dbReference type="Proteomes" id="UP000186904"/>
    </source>
</evidence>
<keyword evidence="4 9" id="KW-0997">Cell inner membrane</keyword>
<feature type="transmembrane region" description="Helical" evidence="9">
    <location>
        <begin position="14"/>
        <end position="33"/>
    </location>
</feature>
<evidence type="ECO:0000313" key="11">
    <source>
        <dbReference type="EMBL" id="SER86284.1"/>
    </source>
</evidence>
<keyword evidence="5 9" id="KW-0812">Transmembrane</keyword>
<gene>
    <name evidence="13" type="ORF">FA869_01405</name>
    <name evidence="12" type="ORF">SAMN04487855_1707</name>
    <name evidence="11" type="ORF">SAMN05216589_1606</name>
</gene>
<dbReference type="InterPro" id="IPR055348">
    <property type="entry name" value="DctQ"/>
</dbReference>
<evidence type="ECO:0000313" key="12">
    <source>
        <dbReference type="EMBL" id="SFL94336.1"/>
    </source>
</evidence>
<comment type="subunit">
    <text evidence="9">The complex comprises the extracytoplasmic solute receptor protein and the two transmembrane proteins.</text>
</comment>
<dbReference type="PANTHER" id="PTHR35011:SF2">
    <property type="entry name" value="2,3-DIKETO-L-GULONATE TRAP TRANSPORTER SMALL PERMEASE PROTEIN YIAM"/>
    <property type="match status" value="1"/>
</dbReference>
<reference evidence="13 16" key="2">
    <citation type="submission" date="2019-04" db="EMBL/GenBank/DDBJ databases">
        <title>Crypto-aerobic microbial life in anoxic (sulfidic) marine sediments.</title>
        <authorList>
            <person name="Bhattacharya S."/>
            <person name="Roy C."/>
            <person name="Mondal N."/>
            <person name="Sarkar J."/>
            <person name="Mandal S."/>
            <person name="Rameez M.J."/>
            <person name="Ghosh W."/>
        </authorList>
    </citation>
    <scope>NUCLEOTIDE SEQUENCE [LARGE SCALE GENOMIC DNA]</scope>
    <source>
        <strain evidence="13 16">SBBB</strain>
    </source>
</reference>
<comment type="subcellular location">
    <subcellularLocation>
        <location evidence="1 9">Cell inner membrane</location>
        <topology evidence="1 9">Multi-pass membrane protein</topology>
    </subcellularLocation>
</comment>
<comment type="function">
    <text evidence="9">Part of the tripartite ATP-independent periplasmic (TRAP) transport system.</text>
</comment>
<evidence type="ECO:0000256" key="2">
    <source>
        <dbReference type="ARBA" id="ARBA00022448"/>
    </source>
</evidence>
<protein>
    <recommendedName>
        <fullName evidence="9">TRAP transporter small permease protein</fullName>
    </recommendedName>
</protein>
<keyword evidence="14" id="KW-1185">Reference proteome</keyword>
<accession>A0A1I4LU17</accession>
<evidence type="ECO:0000256" key="3">
    <source>
        <dbReference type="ARBA" id="ARBA00022475"/>
    </source>
</evidence>
<sequence length="213" mass="23484">MNPVARAWNHLEEALVFILLSGMTLVTFLYVVLNNLYSVFYSLADTIPLAEDALFSIGDSILFLAQEMTWSIALSKAMFGWLIFVGLAWGVRIGAHIGVDLLVRNFSLRAQKGVALLAVGICLAYCALMAYSSEEWVAALLRAGIGAEDLDRFGIMQWHIVMIVPIGFSLMFLRFLQVFVRILRNQQLGLGGHGEAEDALKLATANTAEEAKQ</sequence>
<comment type="similarity">
    <text evidence="8 9">Belongs to the TRAP transporter small permease family.</text>
</comment>
<dbReference type="GO" id="GO:0015740">
    <property type="term" value="P:C4-dicarboxylate transport"/>
    <property type="evidence" value="ECO:0007669"/>
    <property type="project" value="TreeGrafter"/>
</dbReference>
<dbReference type="STRING" id="653930.SAMN05216589_1606"/>
<evidence type="ECO:0000256" key="5">
    <source>
        <dbReference type="ARBA" id="ARBA00022692"/>
    </source>
</evidence>
<reference evidence="14 15" key="1">
    <citation type="submission" date="2016-10" db="EMBL/GenBank/DDBJ databases">
        <authorList>
            <person name="de Groot N.N."/>
        </authorList>
    </citation>
    <scope>NUCLEOTIDE SEQUENCE [LARGE SCALE GENOMIC DNA]</scope>
    <source>
        <strain evidence="12 14">CGMCC 1.9095</strain>
        <strain evidence="11 15">DSM 22558</strain>
    </source>
</reference>
<evidence type="ECO:0000313" key="14">
    <source>
        <dbReference type="Proteomes" id="UP000186599"/>
    </source>
</evidence>
<name>A0A1I4LU17_9GAMM</name>
<keyword evidence="2 9" id="KW-0813">Transport</keyword>
<feature type="domain" description="Tripartite ATP-independent periplasmic transporters DctQ component" evidence="10">
    <location>
        <begin position="64"/>
        <end position="184"/>
    </location>
</feature>
<evidence type="ECO:0000256" key="4">
    <source>
        <dbReference type="ARBA" id="ARBA00022519"/>
    </source>
</evidence>
<evidence type="ECO:0000313" key="16">
    <source>
        <dbReference type="Proteomes" id="UP000305198"/>
    </source>
</evidence>
<keyword evidence="6 9" id="KW-1133">Transmembrane helix</keyword>
<dbReference type="EMBL" id="FOGN01000002">
    <property type="protein sequence ID" value="SER86284.1"/>
    <property type="molecule type" value="Genomic_DNA"/>
</dbReference>
<evidence type="ECO:0000313" key="13">
    <source>
        <dbReference type="EMBL" id="TKA92873.1"/>
    </source>
</evidence>
<evidence type="ECO:0000256" key="7">
    <source>
        <dbReference type="ARBA" id="ARBA00023136"/>
    </source>
</evidence>
<dbReference type="EMBL" id="FOUA01000002">
    <property type="protein sequence ID" value="SFL94336.1"/>
    <property type="molecule type" value="Genomic_DNA"/>
</dbReference>
<dbReference type="Proteomes" id="UP000305198">
    <property type="component" value="Unassembled WGS sequence"/>
</dbReference>
<dbReference type="RefSeq" id="WP_074778990.1">
    <property type="nucleotide sequence ID" value="NZ_FOGN01000002.1"/>
</dbReference>
<dbReference type="Proteomes" id="UP000186599">
    <property type="component" value="Unassembled WGS sequence"/>
</dbReference>
<keyword evidence="3" id="KW-1003">Cell membrane</keyword>
<dbReference type="AlphaFoldDB" id="A0A1I4LU17"/>
<feature type="transmembrane region" description="Helical" evidence="9">
    <location>
        <begin position="78"/>
        <end position="102"/>
    </location>
</feature>
<proteinExistence type="inferred from homology"/>
<evidence type="ECO:0000256" key="1">
    <source>
        <dbReference type="ARBA" id="ARBA00004429"/>
    </source>
</evidence>
<evidence type="ECO:0000256" key="8">
    <source>
        <dbReference type="ARBA" id="ARBA00038436"/>
    </source>
</evidence>
<evidence type="ECO:0000256" key="6">
    <source>
        <dbReference type="ARBA" id="ARBA00022989"/>
    </source>
</evidence>
<dbReference type="EMBL" id="SWAV01000001">
    <property type="protein sequence ID" value="TKA92873.1"/>
    <property type="molecule type" value="Genomic_DNA"/>
</dbReference>